<comment type="cofactor">
    <cofactor evidence="1">
        <name>Mg(2+)</name>
        <dbReference type="ChEBI" id="CHEBI:18420"/>
    </cofactor>
</comment>
<keyword evidence="5" id="KW-1185">Reference proteome</keyword>
<dbReference type="OrthoDB" id="193829at2"/>
<dbReference type="AlphaFoldDB" id="A0A2I2KIM5"/>
<evidence type="ECO:0000256" key="2">
    <source>
        <dbReference type="ARBA" id="ARBA00022801"/>
    </source>
</evidence>
<name>A0A2I2KIM5_9ACTN</name>
<keyword evidence="2 4" id="KW-0378">Hydrolase</keyword>
<reference evidence="4 5" key="1">
    <citation type="submission" date="2017-06" db="EMBL/GenBank/DDBJ databases">
        <authorList>
            <person name="Kim H.J."/>
            <person name="Triplett B.A."/>
        </authorList>
    </citation>
    <scope>NUCLEOTIDE SEQUENCE [LARGE SCALE GENOMIC DNA]</scope>
    <source>
        <strain evidence="4">FRACA_ARgP5</strain>
    </source>
</reference>
<gene>
    <name evidence="4" type="ORF">FRACA_1000017</name>
</gene>
<dbReference type="InterPro" id="IPR000086">
    <property type="entry name" value="NUDIX_hydrolase_dom"/>
</dbReference>
<evidence type="ECO:0000313" key="5">
    <source>
        <dbReference type="Proteomes" id="UP000234331"/>
    </source>
</evidence>
<proteinExistence type="predicted"/>
<sequence>MPSTARVRPVALAAVRRGRDLLVAEGVEPTGERFFRPLGGGIEFGERAVAAVRRELREELAVELEQVRLLGVLEDVFDGAGRPCHEIVFVFGAALADPALYQRDDVGVVLDEGSRVSWRSPTDIARDGVPLYPRGLAGLLAAVG</sequence>
<dbReference type="SUPFAM" id="SSF55811">
    <property type="entry name" value="Nudix"/>
    <property type="match status" value="1"/>
</dbReference>
<dbReference type="RefSeq" id="WP_101829682.1">
    <property type="nucleotide sequence ID" value="NZ_FZMO01000003.1"/>
</dbReference>
<dbReference type="Gene3D" id="3.90.79.10">
    <property type="entry name" value="Nucleoside Triphosphate Pyrophosphohydrolase"/>
    <property type="match status" value="1"/>
</dbReference>
<dbReference type="Pfam" id="PF00293">
    <property type="entry name" value="NUDIX"/>
    <property type="match status" value="1"/>
</dbReference>
<evidence type="ECO:0000313" key="4">
    <source>
        <dbReference type="EMBL" id="SNQ45517.1"/>
    </source>
</evidence>
<dbReference type="GO" id="GO:0016787">
    <property type="term" value="F:hydrolase activity"/>
    <property type="evidence" value="ECO:0007669"/>
    <property type="project" value="UniProtKB-KW"/>
</dbReference>
<dbReference type="CDD" id="cd04688">
    <property type="entry name" value="NUDIX_Hydrolase"/>
    <property type="match status" value="1"/>
</dbReference>
<dbReference type="Proteomes" id="UP000234331">
    <property type="component" value="Unassembled WGS sequence"/>
</dbReference>
<evidence type="ECO:0000256" key="1">
    <source>
        <dbReference type="ARBA" id="ARBA00001946"/>
    </source>
</evidence>
<dbReference type="PANTHER" id="PTHR43046">
    <property type="entry name" value="GDP-MANNOSE MANNOSYL HYDROLASE"/>
    <property type="match status" value="1"/>
</dbReference>
<dbReference type="EMBL" id="FZMO01000003">
    <property type="protein sequence ID" value="SNQ45517.1"/>
    <property type="molecule type" value="Genomic_DNA"/>
</dbReference>
<organism evidence="4 5">
    <name type="scientific">Frankia canadensis</name>
    <dbReference type="NCBI Taxonomy" id="1836972"/>
    <lineage>
        <taxon>Bacteria</taxon>
        <taxon>Bacillati</taxon>
        <taxon>Actinomycetota</taxon>
        <taxon>Actinomycetes</taxon>
        <taxon>Frankiales</taxon>
        <taxon>Frankiaceae</taxon>
        <taxon>Frankia</taxon>
    </lineage>
</organism>
<protein>
    <submittedName>
        <fullName evidence="4">NUDIX hydrolase</fullName>
    </submittedName>
</protein>
<feature type="domain" description="Nudix hydrolase" evidence="3">
    <location>
        <begin position="5"/>
        <end position="142"/>
    </location>
</feature>
<accession>A0A2I2KIM5</accession>
<evidence type="ECO:0000259" key="3">
    <source>
        <dbReference type="PROSITE" id="PS51462"/>
    </source>
</evidence>
<dbReference type="PROSITE" id="PS51462">
    <property type="entry name" value="NUDIX"/>
    <property type="match status" value="1"/>
</dbReference>
<dbReference type="InterPro" id="IPR015797">
    <property type="entry name" value="NUDIX_hydrolase-like_dom_sf"/>
</dbReference>
<dbReference type="PANTHER" id="PTHR43046:SF14">
    <property type="entry name" value="MUTT_NUDIX FAMILY PROTEIN"/>
    <property type="match status" value="1"/>
</dbReference>